<dbReference type="STRING" id="3871.A0A4P1RVU7"/>
<protein>
    <recommendedName>
        <fullName evidence="3">Reverse transcriptase zinc-binding domain-containing protein</fullName>
    </recommendedName>
</protein>
<dbReference type="PANTHER" id="PTHR33116">
    <property type="entry name" value="REVERSE TRANSCRIPTASE ZINC-BINDING DOMAIN-CONTAINING PROTEIN-RELATED-RELATED"/>
    <property type="match status" value="1"/>
</dbReference>
<accession>A0A4P1RVU7</accession>
<sequence>MGRVKLVNSIIHNILIYSFHVYARSSQLLKHIDNYIRNFIWYGDINVRKMVIVAWQKVCKPKKEGGLGVRSIKLLNKVAMLKLAWEMLTLNLDWVVSGIKRSLNNNTISTRYFKSSIWVGVKFSMEEAMSNSIWMVGNGNSINFWTDNWIGYLIVTDMGLPRNIQLSLSALVADFMHFFIRVIPSYFS</sequence>
<reference evidence="1 2" key="1">
    <citation type="journal article" date="2017" name="Plant Biotechnol. J.">
        <title>A comprehensive draft genome sequence for lupin (Lupinus angustifolius), an emerging health food: insights into plant-microbe interactions and legume evolution.</title>
        <authorList>
            <person name="Hane J.K."/>
            <person name="Ming Y."/>
            <person name="Kamphuis L.G."/>
            <person name="Nelson M.N."/>
            <person name="Garg G."/>
            <person name="Atkins C.A."/>
            <person name="Bayer P.E."/>
            <person name="Bravo A."/>
            <person name="Bringans S."/>
            <person name="Cannon S."/>
            <person name="Edwards D."/>
            <person name="Foley R."/>
            <person name="Gao L.L."/>
            <person name="Harrison M.J."/>
            <person name="Huang W."/>
            <person name="Hurgobin B."/>
            <person name="Li S."/>
            <person name="Liu C.W."/>
            <person name="McGrath A."/>
            <person name="Morahan G."/>
            <person name="Murray J."/>
            <person name="Weller J."/>
            <person name="Jian J."/>
            <person name="Singh K.B."/>
        </authorList>
    </citation>
    <scope>NUCLEOTIDE SEQUENCE [LARGE SCALE GENOMIC DNA]</scope>
    <source>
        <strain evidence="2">cv. Tanjil</strain>
        <tissue evidence="1">Whole plant</tissue>
    </source>
</reference>
<dbReference type="Gramene" id="OIW19242">
    <property type="protein sequence ID" value="OIW19242"/>
    <property type="gene ID" value="TanjilG_20367"/>
</dbReference>
<evidence type="ECO:0000313" key="1">
    <source>
        <dbReference type="EMBL" id="OIW19242.1"/>
    </source>
</evidence>
<evidence type="ECO:0008006" key="3">
    <source>
        <dbReference type="Google" id="ProtNLM"/>
    </source>
</evidence>
<dbReference type="PANTHER" id="PTHR33116:SF80">
    <property type="entry name" value="REVERSE TRANSCRIPTASE ZINC-BINDING DOMAIN-CONTAINING PROTEIN"/>
    <property type="match status" value="1"/>
</dbReference>
<proteinExistence type="predicted"/>
<evidence type="ECO:0000313" key="2">
    <source>
        <dbReference type="Proteomes" id="UP000188354"/>
    </source>
</evidence>
<organism evidence="1 2">
    <name type="scientific">Lupinus angustifolius</name>
    <name type="common">Narrow-leaved blue lupine</name>
    <dbReference type="NCBI Taxonomy" id="3871"/>
    <lineage>
        <taxon>Eukaryota</taxon>
        <taxon>Viridiplantae</taxon>
        <taxon>Streptophyta</taxon>
        <taxon>Embryophyta</taxon>
        <taxon>Tracheophyta</taxon>
        <taxon>Spermatophyta</taxon>
        <taxon>Magnoliopsida</taxon>
        <taxon>eudicotyledons</taxon>
        <taxon>Gunneridae</taxon>
        <taxon>Pentapetalae</taxon>
        <taxon>rosids</taxon>
        <taxon>fabids</taxon>
        <taxon>Fabales</taxon>
        <taxon>Fabaceae</taxon>
        <taxon>Papilionoideae</taxon>
        <taxon>50 kb inversion clade</taxon>
        <taxon>genistoids sensu lato</taxon>
        <taxon>core genistoids</taxon>
        <taxon>Genisteae</taxon>
        <taxon>Lupinus</taxon>
    </lineage>
</organism>
<dbReference type="EMBL" id="CM007361">
    <property type="protein sequence ID" value="OIW19242.1"/>
    <property type="molecule type" value="Genomic_DNA"/>
</dbReference>
<name>A0A4P1RVU7_LUPAN</name>
<keyword evidence="2" id="KW-1185">Reference proteome</keyword>
<dbReference type="AlphaFoldDB" id="A0A4P1RVU7"/>
<dbReference type="Proteomes" id="UP000188354">
    <property type="component" value="Chromosome LG01"/>
</dbReference>
<gene>
    <name evidence="1" type="ORF">TanjilG_20367</name>
</gene>